<dbReference type="RefSeq" id="WP_003613949.1">
    <property type="nucleotide sequence ID" value="NZ_ADVE02000001.1"/>
</dbReference>
<evidence type="ECO:0008006" key="4">
    <source>
        <dbReference type="Google" id="ProtNLM"/>
    </source>
</evidence>
<evidence type="ECO:0000313" key="3">
    <source>
        <dbReference type="Proteomes" id="UP000230709"/>
    </source>
</evidence>
<dbReference type="EMBL" id="CP023737">
    <property type="protein sequence ID" value="ATQ68084.1"/>
    <property type="molecule type" value="Genomic_DNA"/>
</dbReference>
<keyword evidence="3" id="KW-1185">Reference proteome</keyword>
<dbReference type="KEGG" id="mtw:CQW49_09410"/>
<organism evidence="2 3">
    <name type="scientific">Methylosinus trichosporium (strain ATCC 35070 / NCIMB 11131 / UNIQEM 75 / OB3b)</name>
    <dbReference type="NCBI Taxonomy" id="595536"/>
    <lineage>
        <taxon>Bacteria</taxon>
        <taxon>Pseudomonadati</taxon>
        <taxon>Pseudomonadota</taxon>
        <taxon>Alphaproteobacteria</taxon>
        <taxon>Hyphomicrobiales</taxon>
        <taxon>Methylocystaceae</taxon>
        <taxon>Methylosinus</taxon>
    </lineage>
</organism>
<evidence type="ECO:0000313" key="2">
    <source>
        <dbReference type="EMBL" id="ATQ68084.1"/>
    </source>
</evidence>
<reference evidence="3" key="1">
    <citation type="submission" date="2017-10" db="EMBL/GenBank/DDBJ databases">
        <title>Completed PacBio SMRT sequence of Methylosinus trichosporium OB3b reveals presence of a third large plasmid.</title>
        <authorList>
            <person name="Charles T.C."/>
            <person name="Lynch M.D.J."/>
            <person name="Heil J.R."/>
            <person name="Cheng J."/>
        </authorList>
    </citation>
    <scope>NUCLEOTIDE SEQUENCE [LARGE SCALE GENOMIC DNA]</scope>
    <source>
        <strain evidence="3">OB3b</strain>
    </source>
</reference>
<dbReference type="AlphaFoldDB" id="A0A2D2CZF9"/>
<dbReference type="Proteomes" id="UP000230709">
    <property type="component" value="Chromosome"/>
</dbReference>
<protein>
    <recommendedName>
        <fullName evidence="4">Peptidase C-terminal archaeal/bacterial domain-containing protein</fullName>
    </recommendedName>
</protein>
<feature type="signal peptide" evidence="1">
    <location>
        <begin position="1"/>
        <end position="28"/>
    </location>
</feature>
<gene>
    <name evidence="2" type="ORF">CQW49_09410</name>
</gene>
<proteinExistence type="predicted"/>
<name>A0A2D2CZF9_METT3</name>
<feature type="chain" id="PRO_5013864299" description="Peptidase C-terminal archaeal/bacterial domain-containing protein" evidence="1">
    <location>
        <begin position="29"/>
        <end position="175"/>
    </location>
</feature>
<accession>A0A2D2CZF9</accession>
<evidence type="ECO:0000256" key="1">
    <source>
        <dbReference type="SAM" id="SignalP"/>
    </source>
</evidence>
<sequence length="175" mass="18458">MNMQNASRALRLALVGGAALAATSPAFAGPKLFAYLNNSFIANGTTETNANGNVDPFTIEVFSAGNECLRIAVNNQETDLEATLVAPDGRTWRDDDGNGSLRPLVKAITTTRGWHILRISNFSGASVNADFTFQVWRLPSTSSLCAGATTPLSTVSLNAVKSQVVPQKAQTGGTR</sequence>
<keyword evidence="1" id="KW-0732">Signal</keyword>